<keyword evidence="2" id="KW-1185">Reference proteome</keyword>
<protein>
    <submittedName>
        <fullName evidence="1">Uncharacterized protein</fullName>
    </submittedName>
</protein>
<evidence type="ECO:0000313" key="1">
    <source>
        <dbReference type="EMBL" id="EQC35728.1"/>
    </source>
</evidence>
<accession>T0RTA9</accession>
<evidence type="ECO:0000313" key="2">
    <source>
        <dbReference type="Proteomes" id="UP000030762"/>
    </source>
</evidence>
<gene>
    <name evidence="1" type="ORF">SDRG_07006</name>
</gene>
<dbReference type="Proteomes" id="UP000030762">
    <property type="component" value="Unassembled WGS sequence"/>
</dbReference>
<dbReference type="EMBL" id="JH767150">
    <property type="protein sequence ID" value="EQC35728.1"/>
    <property type="molecule type" value="Genomic_DNA"/>
</dbReference>
<dbReference type="OMA" id="YNNDDIH"/>
<organism evidence="1 2">
    <name type="scientific">Saprolegnia diclina (strain VS20)</name>
    <dbReference type="NCBI Taxonomy" id="1156394"/>
    <lineage>
        <taxon>Eukaryota</taxon>
        <taxon>Sar</taxon>
        <taxon>Stramenopiles</taxon>
        <taxon>Oomycota</taxon>
        <taxon>Saprolegniomycetes</taxon>
        <taxon>Saprolegniales</taxon>
        <taxon>Saprolegniaceae</taxon>
        <taxon>Saprolegnia</taxon>
    </lineage>
</organism>
<dbReference type="AlphaFoldDB" id="T0RTA9"/>
<dbReference type="PANTHER" id="PTHR35213">
    <property type="entry name" value="RING-TYPE DOMAIN-CONTAINING PROTEIN-RELATED"/>
    <property type="match status" value="1"/>
</dbReference>
<sequence>MSWKSQRWNHFPITFASDTGNTMVHYANYGRWTAPELHFLQHLVSCFLRGILEDDVGETTLRQYVSTQLKCDPMRVTKRLKKGRTLVDRLLLTNFNRKTYKHVSDYNNDDIHRLNDLKQARLVFEASLRTKRARATVERGYLSMQDLVDARPKAMQNDLDDDDHDPFSNCGLFLL</sequence>
<dbReference type="InParanoid" id="T0RTA9"/>
<dbReference type="RefSeq" id="XP_008611045.1">
    <property type="nucleotide sequence ID" value="XM_008612823.1"/>
</dbReference>
<dbReference type="VEuPathDB" id="FungiDB:SDRG_07006"/>
<reference evidence="1 2" key="1">
    <citation type="submission" date="2012-04" db="EMBL/GenBank/DDBJ databases">
        <title>The Genome Sequence of Saprolegnia declina VS20.</title>
        <authorList>
            <consortium name="The Broad Institute Genome Sequencing Platform"/>
            <person name="Russ C."/>
            <person name="Nusbaum C."/>
            <person name="Tyler B."/>
            <person name="van West P."/>
            <person name="Dieguez-Uribeondo J."/>
            <person name="de Bruijn I."/>
            <person name="Tripathy S."/>
            <person name="Jiang R."/>
            <person name="Young S.K."/>
            <person name="Zeng Q."/>
            <person name="Gargeya S."/>
            <person name="Fitzgerald M."/>
            <person name="Haas B."/>
            <person name="Abouelleil A."/>
            <person name="Alvarado L."/>
            <person name="Arachchi H.M."/>
            <person name="Berlin A."/>
            <person name="Chapman S.B."/>
            <person name="Goldberg J."/>
            <person name="Griggs A."/>
            <person name="Gujja S."/>
            <person name="Hansen M."/>
            <person name="Howarth C."/>
            <person name="Imamovic A."/>
            <person name="Larimer J."/>
            <person name="McCowen C."/>
            <person name="Montmayeur A."/>
            <person name="Murphy C."/>
            <person name="Neiman D."/>
            <person name="Pearson M."/>
            <person name="Priest M."/>
            <person name="Roberts A."/>
            <person name="Saif S."/>
            <person name="Shea T."/>
            <person name="Sisk P."/>
            <person name="Sykes S."/>
            <person name="Wortman J."/>
            <person name="Nusbaum C."/>
            <person name="Birren B."/>
        </authorList>
    </citation>
    <scope>NUCLEOTIDE SEQUENCE [LARGE SCALE GENOMIC DNA]</scope>
    <source>
        <strain evidence="1 2">VS20</strain>
    </source>
</reference>
<name>T0RTA9_SAPDV</name>
<dbReference type="GeneID" id="19947733"/>
<dbReference type="OrthoDB" id="206107at2759"/>
<dbReference type="PANTHER" id="PTHR35213:SF3">
    <property type="entry name" value="MYB-LIKE DOMAIN-CONTAINING PROTEIN"/>
    <property type="match status" value="1"/>
</dbReference>
<proteinExistence type="predicted"/>